<keyword evidence="2" id="KW-1185">Reference proteome</keyword>
<dbReference type="Proteomes" id="UP000244677">
    <property type="component" value="Chromosome"/>
</dbReference>
<organism evidence="1 2">
    <name type="scientific">Flavobacterium kingsejongi</name>
    <dbReference type="NCBI Taxonomy" id="1678728"/>
    <lineage>
        <taxon>Bacteria</taxon>
        <taxon>Pseudomonadati</taxon>
        <taxon>Bacteroidota</taxon>
        <taxon>Flavobacteriia</taxon>
        <taxon>Flavobacteriales</taxon>
        <taxon>Flavobacteriaceae</taxon>
        <taxon>Flavobacterium</taxon>
    </lineage>
</organism>
<sequence>MENANALIKLKNTVQEIIDLIAKKEYAEATIKLEDAGEDLDSIMDHADDDADLVEISHYQVLLNQLYQKIHTPEA</sequence>
<name>A0A2S1LSC2_9FLAO</name>
<reference evidence="1 2" key="1">
    <citation type="submission" date="2017-04" db="EMBL/GenBank/DDBJ databases">
        <title>Complete genome sequence of Flavobacterium kingsejong AJ004.</title>
        <authorList>
            <person name="Lee P.C."/>
        </authorList>
    </citation>
    <scope>NUCLEOTIDE SEQUENCE [LARGE SCALE GENOMIC DNA]</scope>
    <source>
        <strain evidence="1 2">AJ004</strain>
    </source>
</reference>
<evidence type="ECO:0000313" key="1">
    <source>
        <dbReference type="EMBL" id="AWG26561.1"/>
    </source>
</evidence>
<dbReference type="KEGG" id="fki:FK004_15670"/>
<dbReference type="RefSeq" id="WP_108738075.1">
    <property type="nucleotide sequence ID" value="NZ_CP020919.1"/>
</dbReference>
<protein>
    <submittedName>
        <fullName evidence="1">Uncharacterized protein</fullName>
    </submittedName>
</protein>
<evidence type="ECO:0000313" key="2">
    <source>
        <dbReference type="Proteomes" id="UP000244677"/>
    </source>
</evidence>
<gene>
    <name evidence="1" type="ORF">FK004_15670</name>
</gene>
<dbReference type="AlphaFoldDB" id="A0A2S1LSC2"/>
<dbReference type="OrthoDB" id="1370188at2"/>
<proteinExistence type="predicted"/>
<dbReference type="EMBL" id="CP020919">
    <property type="protein sequence ID" value="AWG26561.1"/>
    <property type="molecule type" value="Genomic_DNA"/>
</dbReference>
<accession>A0A2S1LSC2</accession>